<proteinExistence type="predicted"/>
<dbReference type="CDD" id="cd07344">
    <property type="entry name" value="M48_yhfN_like"/>
    <property type="match status" value="1"/>
</dbReference>
<reference evidence="2 3" key="1">
    <citation type="submission" date="2021-03" db="EMBL/GenBank/DDBJ databases">
        <title>Pseudidiomarina terrestris, a new bacterium isolated from saline soil.</title>
        <authorList>
            <person name="Galisteo C."/>
            <person name="De La Haba R."/>
            <person name="Sanchez-Porro C."/>
            <person name="Ventosa A."/>
        </authorList>
    </citation>
    <scope>NUCLEOTIDE SEQUENCE [LARGE SCALE GENOMIC DNA]</scope>
    <source>
        <strain evidence="3">1APR75-15</strain>
    </source>
</reference>
<organism evidence="2 3">
    <name type="scientific">Pseudidiomarina terrestris</name>
    <dbReference type="NCBI Taxonomy" id="2820060"/>
    <lineage>
        <taxon>Bacteria</taxon>
        <taxon>Pseudomonadati</taxon>
        <taxon>Pseudomonadota</taxon>
        <taxon>Gammaproteobacteria</taxon>
        <taxon>Alteromonadales</taxon>
        <taxon>Idiomarinaceae</taxon>
        <taxon>Pseudidiomarina</taxon>
    </lineage>
</organism>
<comment type="caution">
    <text evidence="2">The sequence shown here is derived from an EMBL/GenBank/DDBJ whole genome shotgun (WGS) entry which is preliminary data.</text>
</comment>
<evidence type="ECO:0000313" key="2">
    <source>
        <dbReference type="EMBL" id="MDN7129966.1"/>
    </source>
</evidence>
<dbReference type="Pfam" id="PF01863">
    <property type="entry name" value="YgjP-like"/>
    <property type="match status" value="1"/>
</dbReference>
<dbReference type="RefSeq" id="WP_301834642.1">
    <property type="nucleotide sequence ID" value="NZ_JAGGJC010000003.1"/>
</dbReference>
<dbReference type="InterPro" id="IPR002725">
    <property type="entry name" value="YgjP-like_metallopeptidase"/>
</dbReference>
<protein>
    <submittedName>
        <fullName evidence="2">M48 family metallopeptidase</fullName>
    </submittedName>
</protein>
<sequence length="255" mass="29409">MSEQTSANEIVIGRRHIPYRLVKSAQASKLKLQMTMDEFQVTAPEQATLADVQMALRKKHKWIIQNYAALQELYEKTHKVARFRTGAKLPYWGRLVKLHTQLADVQRPVVSYKNGLYVSHPNYATSEAHDDSIEVAIHDFLKDRFSAETAKLVRKYGELLGIKATSVRVKAMSKRWGSCTHAGCVSLDWRLVYAPKRVVAYVVAHELAHLKIHQHSAMFWNLVQQVYGDYQQEHTWLENNEHLLGYKRIKLSKGQ</sequence>
<accession>A0ABT8MJ47</accession>
<dbReference type="PANTHER" id="PTHR30399:SF1">
    <property type="entry name" value="UTP PYROPHOSPHATASE"/>
    <property type="match status" value="1"/>
</dbReference>
<dbReference type="PANTHER" id="PTHR30399">
    <property type="entry name" value="UNCHARACTERIZED PROTEIN YGJP"/>
    <property type="match status" value="1"/>
</dbReference>
<evidence type="ECO:0000259" key="1">
    <source>
        <dbReference type="Pfam" id="PF01863"/>
    </source>
</evidence>
<dbReference type="Gene3D" id="3.30.2010.10">
    <property type="entry name" value="Metalloproteases ('zincins'), catalytic domain"/>
    <property type="match status" value="1"/>
</dbReference>
<dbReference type="EMBL" id="JAGGJC010000003">
    <property type="protein sequence ID" value="MDN7129966.1"/>
    <property type="molecule type" value="Genomic_DNA"/>
</dbReference>
<keyword evidence="3" id="KW-1185">Reference proteome</keyword>
<evidence type="ECO:0000313" key="3">
    <source>
        <dbReference type="Proteomes" id="UP001169491"/>
    </source>
</evidence>
<dbReference type="InterPro" id="IPR053136">
    <property type="entry name" value="UTP_pyrophosphatase-like"/>
</dbReference>
<name>A0ABT8MJ47_9GAMM</name>
<dbReference type="Proteomes" id="UP001169491">
    <property type="component" value="Unassembled WGS sequence"/>
</dbReference>
<feature type="domain" description="YgjP-like metallopeptidase" evidence="1">
    <location>
        <begin position="30"/>
        <end position="239"/>
    </location>
</feature>
<gene>
    <name evidence="2" type="ORF">J6I92_08785</name>
</gene>